<keyword evidence="2" id="KW-1185">Reference proteome</keyword>
<dbReference type="EMBL" id="BAEQ01000050">
    <property type="protein sequence ID" value="GAC29888.1"/>
    <property type="molecule type" value="Genomic_DNA"/>
</dbReference>
<evidence type="ECO:0008006" key="3">
    <source>
        <dbReference type="Google" id="ProtNLM"/>
    </source>
</evidence>
<dbReference type="AlphaFoldDB" id="K6ZLY5"/>
<dbReference type="Proteomes" id="UP000006251">
    <property type="component" value="Unassembled WGS sequence"/>
</dbReference>
<reference evidence="2" key="1">
    <citation type="journal article" date="2014" name="Environ. Microbiol.">
        <title>Comparative genomics of the marine bacterial genus Glaciecola reveals the high degree of genomic diversity and genomic characteristic for cold adaptation.</title>
        <authorList>
            <person name="Qin Q.L."/>
            <person name="Xie B.B."/>
            <person name="Yu Y."/>
            <person name="Shu Y.L."/>
            <person name="Rong J.C."/>
            <person name="Zhang Y.J."/>
            <person name="Zhao D.L."/>
            <person name="Chen X.L."/>
            <person name="Zhang X.Y."/>
            <person name="Chen B."/>
            <person name="Zhou B.C."/>
            <person name="Zhang Y.Z."/>
        </authorList>
    </citation>
    <scope>NUCLEOTIDE SEQUENCE [LARGE SCALE GENOMIC DNA]</scope>
    <source>
        <strain evidence="2">ACAM 615</strain>
    </source>
</reference>
<dbReference type="GO" id="GO:0110001">
    <property type="term" value="C:toxin-antitoxin complex"/>
    <property type="evidence" value="ECO:0007669"/>
    <property type="project" value="InterPro"/>
</dbReference>
<evidence type="ECO:0000313" key="1">
    <source>
        <dbReference type="EMBL" id="GAC29888.1"/>
    </source>
</evidence>
<dbReference type="GO" id="GO:0003723">
    <property type="term" value="F:RNA binding"/>
    <property type="evidence" value="ECO:0007669"/>
    <property type="project" value="InterPro"/>
</dbReference>
<name>K6ZLY5_9ALTE</name>
<dbReference type="RefSeq" id="WP_006013406.1">
    <property type="nucleotide sequence ID" value="NZ_BAEQ01000050.1"/>
</dbReference>
<accession>K6ZLY5</accession>
<comment type="caution">
    <text evidence="1">The sequence shown here is derived from an EMBL/GenBank/DDBJ whole genome shotgun (WGS) entry which is preliminary data.</text>
</comment>
<dbReference type="Pfam" id="PF09907">
    <property type="entry name" value="HigB_toxin"/>
    <property type="match status" value="1"/>
</dbReference>
<evidence type="ECO:0000313" key="2">
    <source>
        <dbReference type="Proteomes" id="UP000006251"/>
    </source>
</evidence>
<dbReference type="STRING" id="1121922.GCA_000428905_00508"/>
<protein>
    <recommendedName>
        <fullName evidence="3">Toxin RelE</fullName>
    </recommendedName>
</protein>
<dbReference type="OrthoDB" id="9799912at2"/>
<gene>
    <name evidence="1" type="ORF">GPAL_3037</name>
</gene>
<sequence length="99" mass="11482">MRIISTGTLKKYWSQPLFRDSEQGLKSWIYEVKSGDWKSPQDVKAKFGNASVVANNRVVFNIHGNKYRLVVAMKYKFGLCYIRFIGTHEEYDEIDVATV</sequence>
<organism evidence="1 2">
    <name type="scientific">Brumicola pallidula DSM 14239 = ACAM 615</name>
    <dbReference type="NCBI Taxonomy" id="1121922"/>
    <lineage>
        <taxon>Bacteria</taxon>
        <taxon>Pseudomonadati</taxon>
        <taxon>Pseudomonadota</taxon>
        <taxon>Gammaproteobacteria</taxon>
        <taxon>Alteromonadales</taxon>
        <taxon>Alteromonadaceae</taxon>
        <taxon>Brumicola</taxon>
    </lineage>
</organism>
<dbReference type="GO" id="GO:0004519">
    <property type="term" value="F:endonuclease activity"/>
    <property type="evidence" value="ECO:0007669"/>
    <property type="project" value="InterPro"/>
</dbReference>
<proteinExistence type="predicted"/>
<dbReference type="InterPro" id="IPR018669">
    <property type="entry name" value="Toxin_HigB"/>
</dbReference>